<dbReference type="OrthoDB" id="39591at2759"/>
<dbReference type="HOGENOM" id="CLU_279006_0_0_1"/>
<evidence type="ECO:0000259" key="5">
    <source>
        <dbReference type="PROSITE" id="PS50090"/>
    </source>
</evidence>
<feature type="compositionally biased region" description="Basic and acidic residues" evidence="4">
    <location>
        <begin position="444"/>
        <end position="457"/>
    </location>
</feature>
<dbReference type="GO" id="GO:0005634">
    <property type="term" value="C:nucleus"/>
    <property type="evidence" value="ECO:0007669"/>
    <property type="project" value="UniProtKB-SubCell"/>
</dbReference>
<comment type="subcellular location">
    <subcellularLocation>
        <location evidence="1">Nucleus</location>
    </subcellularLocation>
</comment>
<feature type="domain" description="HTH myb-type" evidence="6">
    <location>
        <begin position="802"/>
        <end position="850"/>
    </location>
</feature>
<feature type="compositionally biased region" description="Acidic residues" evidence="4">
    <location>
        <begin position="458"/>
        <end position="491"/>
    </location>
</feature>
<evidence type="ECO:0000259" key="6">
    <source>
        <dbReference type="PROSITE" id="PS51294"/>
    </source>
</evidence>
<feature type="domain" description="Myb-like" evidence="5">
    <location>
        <begin position="849"/>
        <end position="919"/>
    </location>
</feature>
<dbReference type="InterPro" id="IPR009057">
    <property type="entry name" value="Homeodomain-like_sf"/>
</dbReference>
<evidence type="ECO:0000256" key="4">
    <source>
        <dbReference type="SAM" id="MobiDB-lite"/>
    </source>
</evidence>
<dbReference type="EMBL" id="GL988040">
    <property type="protein sequence ID" value="EGS22162.1"/>
    <property type="molecule type" value="Genomic_DNA"/>
</dbReference>
<dbReference type="Proteomes" id="UP000008066">
    <property type="component" value="Unassembled WGS sequence"/>
</dbReference>
<dbReference type="SUPFAM" id="SSF46689">
    <property type="entry name" value="Homeodomain-like"/>
    <property type="match status" value="2"/>
</dbReference>
<feature type="compositionally biased region" description="Basic and acidic residues" evidence="4">
    <location>
        <begin position="633"/>
        <end position="647"/>
    </location>
</feature>
<dbReference type="PANTHER" id="PTHR46380">
    <property type="entry name" value="CYCLIN-D-BINDING MYB-LIKE TRANSCRIPTION FACTOR 1"/>
    <property type="match status" value="1"/>
</dbReference>
<feature type="compositionally biased region" description="Acidic residues" evidence="4">
    <location>
        <begin position="1201"/>
        <end position="1214"/>
    </location>
</feature>
<dbReference type="GO" id="GO:0003700">
    <property type="term" value="F:DNA-binding transcription factor activity"/>
    <property type="evidence" value="ECO:0007669"/>
    <property type="project" value="TreeGrafter"/>
</dbReference>
<gene>
    <name evidence="7" type="ORF">CTHT_0016790</name>
</gene>
<dbReference type="PROSITE" id="PS50090">
    <property type="entry name" value="MYB_LIKE"/>
    <property type="match status" value="2"/>
</dbReference>
<feature type="compositionally biased region" description="Basic residues" evidence="4">
    <location>
        <begin position="115"/>
        <end position="125"/>
    </location>
</feature>
<proteinExistence type="predicted"/>
<dbReference type="GeneID" id="18255717"/>
<organism evidence="8">
    <name type="scientific">Chaetomium thermophilum (strain DSM 1495 / CBS 144.50 / IMI 039719)</name>
    <name type="common">Thermochaetoides thermophila</name>
    <dbReference type="NCBI Taxonomy" id="759272"/>
    <lineage>
        <taxon>Eukaryota</taxon>
        <taxon>Fungi</taxon>
        <taxon>Dikarya</taxon>
        <taxon>Ascomycota</taxon>
        <taxon>Pezizomycotina</taxon>
        <taxon>Sordariomycetes</taxon>
        <taxon>Sordariomycetidae</taxon>
        <taxon>Sordariales</taxon>
        <taxon>Chaetomiaceae</taxon>
        <taxon>Thermochaetoides</taxon>
    </lineage>
</organism>
<protein>
    <submittedName>
        <fullName evidence="7">Putative DNA-binding protein</fullName>
    </submittedName>
</protein>
<keyword evidence="8" id="KW-1185">Reference proteome</keyword>
<dbReference type="Gene3D" id="1.10.10.60">
    <property type="entry name" value="Homeodomain-like"/>
    <property type="match status" value="2"/>
</dbReference>
<feature type="compositionally biased region" description="Basic residues" evidence="4">
    <location>
        <begin position="1050"/>
        <end position="1062"/>
    </location>
</feature>
<keyword evidence="2 7" id="KW-0238">DNA-binding</keyword>
<feature type="compositionally biased region" description="Basic residues" evidence="4">
    <location>
        <begin position="163"/>
        <end position="173"/>
    </location>
</feature>
<feature type="compositionally biased region" description="Acidic residues" evidence="4">
    <location>
        <begin position="540"/>
        <end position="560"/>
    </location>
</feature>
<dbReference type="GO" id="GO:0000976">
    <property type="term" value="F:transcription cis-regulatory region binding"/>
    <property type="evidence" value="ECO:0007669"/>
    <property type="project" value="TreeGrafter"/>
</dbReference>
<dbReference type="STRING" id="759272.G0S2C9"/>
<dbReference type="AlphaFoldDB" id="G0S2C9"/>
<feature type="compositionally biased region" description="Basic and acidic residues" evidence="4">
    <location>
        <begin position="174"/>
        <end position="192"/>
    </location>
</feature>
<evidence type="ECO:0000256" key="3">
    <source>
        <dbReference type="ARBA" id="ARBA00023242"/>
    </source>
</evidence>
<feature type="region of interest" description="Disordered" evidence="4">
    <location>
        <begin position="1"/>
        <end position="734"/>
    </location>
</feature>
<feature type="compositionally biased region" description="Acidic residues" evidence="4">
    <location>
        <begin position="616"/>
        <end position="632"/>
    </location>
</feature>
<evidence type="ECO:0000313" key="8">
    <source>
        <dbReference type="Proteomes" id="UP000008066"/>
    </source>
</evidence>
<reference evidence="7 8" key="1">
    <citation type="journal article" date="2011" name="Cell">
        <title>Insight into structure and assembly of the nuclear pore complex by utilizing the genome of a eukaryotic thermophile.</title>
        <authorList>
            <person name="Amlacher S."/>
            <person name="Sarges P."/>
            <person name="Flemming D."/>
            <person name="van Noort V."/>
            <person name="Kunze R."/>
            <person name="Devos D.P."/>
            <person name="Arumugam M."/>
            <person name="Bork P."/>
            <person name="Hurt E."/>
        </authorList>
    </citation>
    <scope>NUCLEOTIDE SEQUENCE [LARGE SCALE GENOMIC DNA]</scope>
    <source>
        <strain evidence="8">DSM 1495 / CBS 144.50 / IMI 039719</strain>
    </source>
</reference>
<dbReference type="SMART" id="SM00717">
    <property type="entry name" value="SANT"/>
    <property type="match status" value="4"/>
</dbReference>
<feature type="compositionally biased region" description="Low complexity" evidence="4">
    <location>
        <begin position="1181"/>
        <end position="1200"/>
    </location>
</feature>
<feature type="compositionally biased region" description="Basic and acidic residues" evidence="4">
    <location>
        <begin position="297"/>
        <end position="306"/>
    </location>
</feature>
<accession>G0S2C9</accession>
<name>G0S2C9_CHATD</name>
<feature type="compositionally biased region" description="Basic and acidic residues" evidence="4">
    <location>
        <begin position="249"/>
        <end position="268"/>
    </location>
</feature>
<dbReference type="PROSITE" id="PS51294">
    <property type="entry name" value="HTH_MYB"/>
    <property type="match status" value="1"/>
</dbReference>
<feature type="compositionally biased region" description="Basic and acidic residues" evidence="4">
    <location>
        <begin position="131"/>
        <end position="161"/>
    </location>
</feature>
<feature type="compositionally biased region" description="Polar residues" evidence="4">
    <location>
        <begin position="348"/>
        <end position="357"/>
    </location>
</feature>
<feature type="compositionally biased region" description="Low complexity" evidence="4">
    <location>
        <begin position="587"/>
        <end position="601"/>
    </location>
</feature>
<dbReference type="CDD" id="cd00167">
    <property type="entry name" value="SANT"/>
    <property type="match status" value="2"/>
</dbReference>
<evidence type="ECO:0000256" key="1">
    <source>
        <dbReference type="ARBA" id="ARBA00004123"/>
    </source>
</evidence>
<feature type="compositionally biased region" description="Acidic residues" evidence="4">
    <location>
        <begin position="1069"/>
        <end position="1078"/>
    </location>
</feature>
<feature type="compositionally biased region" description="Acidic residues" evidence="4">
    <location>
        <begin position="230"/>
        <end position="239"/>
    </location>
</feature>
<feature type="compositionally biased region" description="Polar residues" evidence="4">
    <location>
        <begin position="686"/>
        <end position="696"/>
    </location>
</feature>
<feature type="compositionally biased region" description="Low complexity" evidence="4">
    <location>
        <begin position="58"/>
        <end position="69"/>
    </location>
</feature>
<feature type="compositionally biased region" description="Basic and acidic residues" evidence="4">
    <location>
        <begin position="372"/>
        <end position="386"/>
    </location>
</feature>
<sequence length="1227" mass="138244">MGNEQSRLEEGGSVSGGRARSISPLPRDDEYLGDGTDDLRQYPSTMPAGLTMGREPTRSPSPSRLSGSPEARRGKHRPRDHSPGTPPQRFAASQPAWSAHSPVDMEMSASQPELRKKKKKSRRSKGQSPVRKHESRVEDEQDHAPVDIDDGRHYEEAESHISPRPKKKHKRASIHVEEPEHEHEPEPIRDAVDPPESEEERSSGNNNNNKKKKKKKKQKRKSVSSLMDESVADQEDELLETQKNKRTSRRQDEVTAESPKHSSNHSDVDIPDADLSMVHTAGDEPASQAPPPSAQPLEKRSRRDSVSKALKKRKLSSLDDALEEDTSHLHEEELSVALEPPEYRPTTRPATSAAMQQKSKRVRSGPTAEQNIDVKQEINENGDELHSIPQSEQPEEEELLVAKEPPSSPESHRADLEEDINGIVGKEPSPELDDMSVAGSVVEQAHHSDREASVRKEEEEEEEGEEDAGSNRSEDEDAGIGNDGDDAASDQSEEREASVDREEEDDALSQSADREASAAREEEDTASNQSGGEAIVKQQDDDDSSQSADGEEQADEDADEAASNQSEELVSAAVALLDDTDNALPVSTPAARPARSPAPRSSTKRKPKQPFFVGQDDQEEREDVVMESEPEREEERQERQESEPQREEEQEEERQEPQQEENTRAFAELPVNVVEHPRQRKRKALQETNDSPVSTEQPKKKRKRAFQKTEDGTGNDESGRSQYRYGPLSEQEQNQVTRALQRFREDEQMEEEQLIKLIHENPLTGGPLHRELWASVQEACPSRPRQKLINWCRQKFHNYTARGTWTKEQDEELSQLVDKHGRKWSYIAGLINRHPSDVRDRWRNYLVCRDRKRSDYWSEDEEERFRKIVEDAIEAIKASQDPAQSDKSPEELINWLKISEAMGFTRSRLQCIDKWKRLRANEVAETKAPTVLPQGKSWRLEKARKDLRRMTVQDKYRLMCAIRDSGVGRETKINWKDIVDRVFDGQYERQALIVAWGRLRQAVPEWEWKTTRDCAKYMCEMYEREGNFGPADLDWPEAKEDDAASQASRRAAKRRKRAKSKAVARDSPEPEGGDAEAEEQARAEGEDGASGSQEHDGESIEVAATREQQAEPETEPEPELGSAQPSPSIDANAARLKRRANNKVYDRRSSLGGQAISDTTPSRGSERTRRESLANGHAGEVPSAKKAKTVVASVVAQQQADDGEISSDMDDMEDIPAQLPKAGQEML</sequence>
<dbReference type="OMA" id="IYEMDEG"/>
<feature type="compositionally biased region" description="Basic residues" evidence="4">
    <location>
        <begin position="209"/>
        <end position="222"/>
    </location>
</feature>
<dbReference type="Pfam" id="PF13921">
    <property type="entry name" value="Myb_DNA-bind_6"/>
    <property type="match status" value="1"/>
</dbReference>
<feature type="region of interest" description="Disordered" evidence="4">
    <location>
        <begin position="1028"/>
        <end position="1227"/>
    </location>
</feature>
<keyword evidence="3" id="KW-0539">Nucleus</keyword>
<feature type="compositionally biased region" description="Basic and acidic residues" evidence="4">
    <location>
        <begin position="1"/>
        <end position="10"/>
    </location>
</feature>
<dbReference type="KEGG" id="cthr:CTHT_0016790"/>
<evidence type="ECO:0000256" key="2">
    <source>
        <dbReference type="ARBA" id="ARBA00023125"/>
    </source>
</evidence>
<feature type="domain" description="Myb-like" evidence="5">
    <location>
        <begin position="797"/>
        <end position="846"/>
    </location>
</feature>
<dbReference type="RefSeq" id="XP_006692181.1">
    <property type="nucleotide sequence ID" value="XM_006692118.1"/>
</dbReference>
<dbReference type="InterPro" id="IPR017930">
    <property type="entry name" value="Myb_dom"/>
</dbReference>
<dbReference type="PANTHER" id="PTHR46380:SF2">
    <property type="entry name" value="CYCLIN-D-BINDING MYB-LIKE TRANSCRIPTION FACTOR 1"/>
    <property type="match status" value="1"/>
</dbReference>
<dbReference type="InterPro" id="IPR001005">
    <property type="entry name" value="SANT/Myb"/>
</dbReference>
<dbReference type="eggNOG" id="KOG0051">
    <property type="taxonomic scope" value="Eukaryota"/>
</dbReference>
<evidence type="ECO:0000313" key="7">
    <source>
        <dbReference type="EMBL" id="EGS22162.1"/>
    </source>
</evidence>
<dbReference type="InterPro" id="IPR051651">
    <property type="entry name" value="DMTF1_DNA-bind_reg"/>
</dbReference>